<reference evidence="3" key="1">
    <citation type="submission" date="2020-05" db="EMBL/GenBank/DDBJ databases">
        <authorList>
            <person name="Chiriac C."/>
            <person name="Salcher M."/>
            <person name="Ghai R."/>
            <person name="Kavagutti S V."/>
        </authorList>
    </citation>
    <scope>NUCLEOTIDE SEQUENCE</scope>
</reference>
<protein>
    <submittedName>
        <fullName evidence="3">Uncharacterized protein</fullName>
    </submittedName>
</protein>
<dbReference type="EMBL" id="LR797363">
    <property type="protein sequence ID" value="CAB4210629.1"/>
    <property type="molecule type" value="Genomic_DNA"/>
</dbReference>
<accession>A0A6J5SAI8</accession>
<name>A0A6J5SAI8_9CAUD</name>
<gene>
    <name evidence="2" type="ORF">UFOVP1318_13</name>
    <name evidence="3" type="ORF">UFOVP1430_31</name>
    <name evidence="1" type="ORF">UFOVP903_33</name>
</gene>
<evidence type="ECO:0000313" key="2">
    <source>
        <dbReference type="EMBL" id="CAB4197385.1"/>
    </source>
</evidence>
<proteinExistence type="predicted"/>
<sequence>MKPFPKISDEFKDLIKRKELEKKKGFNDAILFARSEARSPRAKEFVESCASQLKAKGYLSTKQVEALFRVGSDLYSSNRNFDLYSSNRNFDLTTEYEDGDDCHYRDDEGIPNR</sequence>
<evidence type="ECO:0000313" key="3">
    <source>
        <dbReference type="EMBL" id="CAB4210629.1"/>
    </source>
</evidence>
<organism evidence="3">
    <name type="scientific">uncultured Caudovirales phage</name>
    <dbReference type="NCBI Taxonomy" id="2100421"/>
    <lineage>
        <taxon>Viruses</taxon>
        <taxon>Duplodnaviria</taxon>
        <taxon>Heunggongvirae</taxon>
        <taxon>Uroviricota</taxon>
        <taxon>Caudoviricetes</taxon>
        <taxon>Peduoviridae</taxon>
        <taxon>Maltschvirus</taxon>
        <taxon>Maltschvirus maltsch</taxon>
    </lineage>
</organism>
<evidence type="ECO:0000313" key="1">
    <source>
        <dbReference type="EMBL" id="CAB4169903.1"/>
    </source>
</evidence>
<dbReference type="EMBL" id="LR797267">
    <property type="protein sequence ID" value="CAB4197385.1"/>
    <property type="molecule type" value="Genomic_DNA"/>
</dbReference>
<dbReference type="EMBL" id="LR796854">
    <property type="protein sequence ID" value="CAB4169903.1"/>
    <property type="molecule type" value="Genomic_DNA"/>
</dbReference>